<accession>A0A1H9RIV7</accession>
<proteinExistence type="predicted"/>
<dbReference type="PANTHER" id="PTHR10110">
    <property type="entry name" value="SODIUM/HYDROGEN EXCHANGER"/>
    <property type="match status" value="1"/>
</dbReference>
<protein>
    <submittedName>
        <fullName evidence="12">Monovalent cation:H+ antiporter, CPA1 family</fullName>
    </submittedName>
</protein>
<evidence type="ECO:0000256" key="7">
    <source>
        <dbReference type="ARBA" id="ARBA00023065"/>
    </source>
</evidence>
<keyword evidence="4 10" id="KW-0812">Transmembrane</keyword>
<keyword evidence="8 10" id="KW-0472">Membrane</keyword>
<feature type="transmembrane region" description="Helical" evidence="10">
    <location>
        <begin position="149"/>
        <end position="167"/>
    </location>
</feature>
<dbReference type="PANTHER" id="PTHR10110:SF86">
    <property type="entry name" value="SODIUM_HYDROGEN EXCHANGER 7"/>
    <property type="match status" value="1"/>
</dbReference>
<dbReference type="EMBL" id="FOGK01000014">
    <property type="protein sequence ID" value="SER72720.1"/>
    <property type="molecule type" value="Genomic_DNA"/>
</dbReference>
<dbReference type="RefSeq" id="WP_236698982.1">
    <property type="nucleotide sequence ID" value="NZ_BJYP01000029.1"/>
</dbReference>
<keyword evidence="7" id="KW-0406">Ion transport</keyword>
<keyword evidence="13" id="KW-1185">Reference proteome</keyword>
<feature type="transmembrane region" description="Helical" evidence="10">
    <location>
        <begin position="213"/>
        <end position="236"/>
    </location>
</feature>
<evidence type="ECO:0000256" key="9">
    <source>
        <dbReference type="ARBA" id="ARBA00023201"/>
    </source>
</evidence>
<keyword evidence="5 10" id="KW-1133">Transmembrane helix</keyword>
<name>A0A1H9RIV7_9LACO</name>
<comment type="caution">
    <text evidence="12">The sequence shown here is derived from an EMBL/GenBank/DDBJ whole genome shotgun (WGS) entry which is preliminary data.</text>
</comment>
<dbReference type="Pfam" id="PF00999">
    <property type="entry name" value="Na_H_Exchanger"/>
    <property type="match status" value="1"/>
</dbReference>
<sequence length="366" mass="41385">MQAAFLWLQTGQVAFEKNVFLFIFSAGGGIALGTILSLMIMAFRQFLVRSSANVISSQTLIYLLTPFCIYFLAEKVGVSGIIAVVTAGLVHNSETTRSRFSSPRQMHLGMQLVNFSNAVLNSFVFVVLGLSLERIIFDQRHNISNSLRWLIIGGLVYFLLLIVRYVYARFFIVDCTNRTAVLFALGGVHGTVTLAMTFSILNNGISQVLFNEIILIETVVIILSMLMSTVIFKILLPVDVDELNKATQLKILRNELVIVGIQHVKTMKLSDKVREIVIYDLRDQVQKNTLNAFFNQWRSVTTDKTTLTSIQSVEQRRALMQAFDAERKFLYDLAKNHMVNSEYIYDLFSEILLSESLVLDPQNQVI</sequence>
<evidence type="ECO:0000256" key="4">
    <source>
        <dbReference type="ARBA" id="ARBA00022692"/>
    </source>
</evidence>
<evidence type="ECO:0000256" key="6">
    <source>
        <dbReference type="ARBA" id="ARBA00023053"/>
    </source>
</evidence>
<evidence type="ECO:0000256" key="1">
    <source>
        <dbReference type="ARBA" id="ARBA00004651"/>
    </source>
</evidence>
<comment type="subcellular location">
    <subcellularLocation>
        <location evidence="1">Cell membrane</location>
        <topology evidence="1">Multi-pass membrane protein</topology>
    </subcellularLocation>
</comment>
<evidence type="ECO:0000313" key="12">
    <source>
        <dbReference type="EMBL" id="SER72720.1"/>
    </source>
</evidence>
<feature type="transmembrane region" description="Helical" evidence="10">
    <location>
        <begin position="179"/>
        <end position="201"/>
    </location>
</feature>
<keyword evidence="6" id="KW-0915">Sodium</keyword>
<feature type="domain" description="Cation/H+ exchanger transmembrane" evidence="11">
    <location>
        <begin position="19"/>
        <end position="236"/>
    </location>
</feature>
<keyword evidence="9" id="KW-0739">Sodium transport</keyword>
<evidence type="ECO:0000259" key="11">
    <source>
        <dbReference type="Pfam" id="PF00999"/>
    </source>
</evidence>
<feature type="transmembrane region" description="Helical" evidence="10">
    <location>
        <begin position="20"/>
        <end position="42"/>
    </location>
</feature>
<feature type="transmembrane region" description="Helical" evidence="10">
    <location>
        <begin position="78"/>
        <end position="94"/>
    </location>
</feature>
<evidence type="ECO:0000256" key="3">
    <source>
        <dbReference type="ARBA" id="ARBA00022475"/>
    </source>
</evidence>
<keyword evidence="3" id="KW-1003">Cell membrane</keyword>
<gene>
    <name evidence="12" type="ORF">SAMN04487973_11432</name>
</gene>
<organism evidence="12 13">
    <name type="scientific">Pediococcus ethanolidurans</name>
    <dbReference type="NCBI Taxonomy" id="319653"/>
    <lineage>
        <taxon>Bacteria</taxon>
        <taxon>Bacillati</taxon>
        <taxon>Bacillota</taxon>
        <taxon>Bacilli</taxon>
        <taxon>Lactobacillales</taxon>
        <taxon>Lactobacillaceae</taxon>
        <taxon>Pediococcus</taxon>
    </lineage>
</organism>
<evidence type="ECO:0000256" key="10">
    <source>
        <dbReference type="SAM" id="Phobius"/>
    </source>
</evidence>
<evidence type="ECO:0000256" key="5">
    <source>
        <dbReference type="ARBA" id="ARBA00022989"/>
    </source>
</evidence>
<feature type="transmembrane region" description="Helical" evidence="10">
    <location>
        <begin position="115"/>
        <end position="137"/>
    </location>
</feature>
<reference evidence="12 13" key="1">
    <citation type="submission" date="2016-10" db="EMBL/GenBank/DDBJ databases">
        <authorList>
            <person name="Varghese N."/>
            <person name="Submissions S."/>
        </authorList>
    </citation>
    <scope>NUCLEOTIDE SEQUENCE [LARGE SCALE GENOMIC DNA]</scope>
    <source>
        <strain evidence="12 13">CGMCC 1.3889</strain>
    </source>
</reference>
<dbReference type="InterPro" id="IPR018422">
    <property type="entry name" value="Cation/H_exchanger_CPA1"/>
</dbReference>
<keyword evidence="2" id="KW-0813">Transport</keyword>
<dbReference type="Proteomes" id="UP000182818">
    <property type="component" value="Unassembled WGS sequence"/>
</dbReference>
<evidence type="ECO:0000313" key="13">
    <source>
        <dbReference type="Proteomes" id="UP000182818"/>
    </source>
</evidence>
<evidence type="ECO:0000256" key="8">
    <source>
        <dbReference type="ARBA" id="ARBA00023136"/>
    </source>
</evidence>
<dbReference type="GeneID" id="76043872"/>
<evidence type="ECO:0000256" key="2">
    <source>
        <dbReference type="ARBA" id="ARBA00022448"/>
    </source>
</evidence>
<dbReference type="InterPro" id="IPR006153">
    <property type="entry name" value="Cation/H_exchanger_TM"/>
</dbReference>